<keyword evidence="3" id="KW-0732">Signal</keyword>
<dbReference type="OrthoDB" id="3544037at2"/>
<keyword evidence="2" id="KW-1133">Transmembrane helix</keyword>
<keyword evidence="2" id="KW-0812">Transmembrane</keyword>
<evidence type="ECO:0000313" key="4">
    <source>
        <dbReference type="EMBL" id="RNL77275.1"/>
    </source>
</evidence>
<dbReference type="Proteomes" id="UP000277094">
    <property type="component" value="Unassembled WGS sequence"/>
</dbReference>
<evidence type="ECO:0000313" key="5">
    <source>
        <dbReference type="Proteomes" id="UP000277094"/>
    </source>
</evidence>
<evidence type="ECO:0000256" key="1">
    <source>
        <dbReference type="SAM" id="MobiDB-lite"/>
    </source>
</evidence>
<dbReference type="EMBL" id="RJSG01000005">
    <property type="protein sequence ID" value="RNL77275.1"/>
    <property type="molecule type" value="Genomic_DNA"/>
</dbReference>
<comment type="caution">
    <text evidence="4">The sequence shown here is derived from an EMBL/GenBank/DDBJ whole genome shotgun (WGS) entry which is preliminary data.</text>
</comment>
<keyword evidence="5" id="KW-1185">Reference proteome</keyword>
<organism evidence="4 5">
    <name type="scientific">Nocardioides marmorisolisilvae</name>
    <dbReference type="NCBI Taxonomy" id="1542737"/>
    <lineage>
        <taxon>Bacteria</taxon>
        <taxon>Bacillati</taxon>
        <taxon>Actinomycetota</taxon>
        <taxon>Actinomycetes</taxon>
        <taxon>Propionibacteriales</taxon>
        <taxon>Nocardioidaceae</taxon>
        <taxon>Nocardioides</taxon>
    </lineage>
</organism>
<feature type="chain" id="PRO_5018081705" evidence="3">
    <location>
        <begin position="32"/>
        <end position="363"/>
    </location>
</feature>
<accession>A0A3N0DNN8</accession>
<feature type="signal peptide" evidence="3">
    <location>
        <begin position="1"/>
        <end position="31"/>
    </location>
</feature>
<evidence type="ECO:0000256" key="3">
    <source>
        <dbReference type="SAM" id="SignalP"/>
    </source>
</evidence>
<feature type="region of interest" description="Disordered" evidence="1">
    <location>
        <begin position="63"/>
        <end position="97"/>
    </location>
</feature>
<evidence type="ECO:0000256" key="2">
    <source>
        <dbReference type="SAM" id="Phobius"/>
    </source>
</evidence>
<proteinExistence type="predicted"/>
<name>A0A3N0DNN8_9ACTN</name>
<feature type="compositionally biased region" description="Basic and acidic residues" evidence="1">
    <location>
        <begin position="66"/>
        <end position="93"/>
    </location>
</feature>
<dbReference type="RefSeq" id="WP_123235421.1">
    <property type="nucleotide sequence ID" value="NZ_RJSG01000005.1"/>
</dbReference>
<dbReference type="AlphaFoldDB" id="A0A3N0DNN8"/>
<reference evidence="4 5" key="1">
    <citation type="submission" date="2018-11" db="EMBL/GenBank/DDBJ databases">
        <authorList>
            <person name="Li F."/>
        </authorList>
    </citation>
    <scope>NUCLEOTIDE SEQUENCE [LARGE SCALE GENOMIC DNA]</scope>
    <source>
        <strain evidence="4 5">KIS18-7</strain>
    </source>
</reference>
<keyword evidence="2" id="KW-0472">Membrane</keyword>
<protein>
    <submittedName>
        <fullName evidence="4">Uncharacterized protein</fullName>
    </submittedName>
</protein>
<sequence>MRRVATVIAAFGALTMSSGVALLATATSADAAANKVGICHATSSDSNPYVFISVDDDSVKLKGHLQHREDPNKKWKSDGTFEGKAHSAGDPKPDLIGSFTDDQGNFHEYDGDITAASCDGDTPRANADVDVTQPDCDNDNTPSLDPIAQNATYVVSGSSAPGGHWVVTFTADQGFTFDGADQTQLVIQGDFDAAEICDIVIPPTEVTPVAPEFTEPTCDTDPAVILPDPAPVTEIPVPEKKVAGPEIETKDVDGVHYVVTGDLVPGGTVDVDATAIDPNVLAEGAQTHWEHTFAEVGDCDVVDVPTATPSVATPTVVHAGLTGTTVTNDLRSEQGLALLVSGMIMMVVAGGLGLRPVRGASRS</sequence>
<gene>
    <name evidence="4" type="ORF">EFL95_17585</name>
</gene>
<feature type="transmembrane region" description="Helical" evidence="2">
    <location>
        <begin position="335"/>
        <end position="354"/>
    </location>
</feature>